<evidence type="ECO:0000313" key="2">
    <source>
        <dbReference type="Proteomes" id="UP001271007"/>
    </source>
</evidence>
<comment type="caution">
    <text evidence="1">The sequence shown here is derived from an EMBL/GenBank/DDBJ whole genome shotgun (WGS) entry which is preliminary data.</text>
</comment>
<evidence type="ECO:0000313" key="1">
    <source>
        <dbReference type="EMBL" id="KAK3047010.1"/>
    </source>
</evidence>
<dbReference type="Proteomes" id="UP001271007">
    <property type="component" value="Unassembled WGS sequence"/>
</dbReference>
<dbReference type="EMBL" id="JAWDJX010000070">
    <property type="protein sequence ID" value="KAK3047010.1"/>
    <property type="molecule type" value="Genomic_DNA"/>
</dbReference>
<sequence length="173" mass="18434">MAGIAAGLGVATLGATMGAIVLPIGAIVAMAGTVLPFALLFDKKRSLSDANDAVFQFNANELRMKDLARLHGLQMNMTGEGKATFSAVGGPGHEGFETEGRISGDRMHRGNLSFAVPGLDNEIQGLWFMVTPTKEGEHEDEAVRTIGELFGKLQDKEGRTKETADLMEALMQL</sequence>
<reference evidence="1" key="1">
    <citation type="submission" date="2023-04" db="EMBL/GenBank/DDBJ databases">
        <title>Black Yeasts Isolated from many extreme environments.</title>
        <authorList>
            <person name="Coleine C."/>
            <person name="Stajich J.E."/>
            <person name="Selbmann L."/>
        </authorList>
    </citation>
    <scope>NUCLEOTIDE SEQUENCE</scope>
    <source>
        <strain evidence="1">CCFEE 5312</strain>
    </source>
</reference>
<protein>
    <submittedName>
        <fullName evidence="1">Uncharacterized protein</fullName>
    </submittedName>
</protein>
<name>A0AAJ0D5X1_9PEZI</name>
<accession>A0AAJ0D5X1</accession>
<dbReference type="AlphaFoldDB" id="A0AAJ0D5X1"/>
<keyword evidence="2" id="KW-1185">Reference proteome</keyword>
<gene>
    <name evidence="1" type="ORF">LTR09_011524</name>
</gene>
<organism evidence="1 2">
    <name type="scientific">Extremus antarcticus</name>
    <dbReference type="NCBI Taxonomy" id="702011"/>
    <lineage>
        <taxon>Eukaryota</taxon>
        <taxon>Fungi</taxon>
        <taxon>Dikarya</taxon>
        <taxon>Ascomycota</taxon>
        <taxon>Pezizomycotina</taxon>
        <taxon>Dothideomycetes</taxon>
        <taxon>Dothideomycetidae</taxon>
        <taxon>Mycosphaerellales</taxon>
        <taxon>Extremaceae</taxon>
        <taxon>Extremus</taxon>
    </lineage>
</organism>
<proteinExistence type="predicted"/>